<protein>
    <submittedName>
        <fullName evidence="1">Uncharacterized protein</fullName>
    </submittedName>
</protein>
<evidence type="ECO:0000313" key="1">
    <source>
        <dbReference type="EMBL" id="KAI2391369.1"/>
    </source>
</evidence>
<reference evidence="1" key="1">
    <citation type="journal article" date="2022" name="bioRxiv">
        <title>Population genetic analysis of Ophidiomyces ophidiicola, the causative agent of snake fungal disease, indicates recent introductions to the USA.</title>
        <authorList>
            <person name="Ladner J.T."/>
            <person name="Palmer J.M."/>
            <person name="Ettinger C.L."/>
            <person name="Stajich J.E."/>
            <person name="Farrell T.M."/>
            <person name="Glorioso B.M."/>
            <person name="Lawson B."/>
            <person name="Price S.J."/>
            <person name="Stengle A.G."/>
            <person name="Grear D.A."/>
            <person name="Lorch J.M."/>
        </authorList>
    </citation>
    <scope>NUCLEOTIDE SEQUENCE</scope>
    <source>
        <strain evidence="1">NWHC 24266-5</strain>
    </source>
</reference>
<comment type="caution">
    <text evidence="1">The sequence shown here is derived from an EMBL/GenBank/DDBJ whole genome shotgun (WGS) entry which is preliminary data.</text>
</comment>
<proteinExistence type="predicted"/>
<organism evidence="1">
    <name type="scientific">Ophidiomyces ophidiicola</name>
    <dbReference type="NCBI Taxonomy" id="1387563"/>
    <lineage>
        <taxon>Eukaryota</taxon>
        <taxon>Fungi</taxon>
        <taxon>Dikarya</taxon>
        <taxon>Ascomycota</taxon>
        <taxon>Pezizomycotina</taxon>
        <taxon>Eurotiomycetes</taxon>
        <taxon>Eurotiomycetidae</taxon>
        <taxon>Onygenales</taxon>
        <taxon>Onygenaceae</taxon>
        <taxon>Ophidiomyces</taxon>
    </lineage>
</organism>
<accession>A0ACB8V3J2</accession>
<name>A0ACB8V3J2_9EURO</name>
<sequence length="179" mass="19864">MQFLIVLSLLAASTVSAQSKAWEKVSATFNNFFNTGFNEWQKELDRLSVSNKPLPLSQLAACVDILGSGYIELASALEDPQPLPPKDIKGMCDNFPRLMDLTAEKSRATGAFGMIVKTIGQDKFIGDGQMRHALQYFQGGFEKTVDRLNKHKIDCSGTLPPKIKAAEKELKEAILEWQK</sequence>
<gene>
    <name evidence="1" type="ORF">LOY88_001193</name>
</gene>
<dbReference type="EMBL" id="JALBCA010000012">
    <property type="protein sequence ID" value="KAI2391369.1"/>
    <property type="molecule type" value="Genomic_DNA"/>
</dbReference>